<proteinExistence type="predicted"/>
<protein>
    <submittedName>
        <fullName evidence="2">Uncharacterized protein</fullName>
    </submittedName>
</protein>
<keyword evidence="3" id="KW-1185">Reference proteome</keyword>
<evidence type="ECO:0000256" key="1">
    <source>
        <dbReference type="SAM" id="SignalP"/>
    </source>
</evidence>
<accession>A0A5D2MAT7</accession>
<evidence type="ECO:0000313" key="3">
    <source>
        <dbReference type="Proteomes" id="UP000322667"/>
    </source>
</evidence>
<feature type="signal peptide" evidence="1">
    <location>
        <begin position="1"/>
        <end position="17"/>
    </location>
</feature>
<dbReference type="Proteomes" id="UP000322667">
    <property type="component" value="Chromosome D01"/>
</dbReference>
<dbReference type="EMBL" id="CM017623">
    <property type="protein sequence ID" value="TYH88446.1"/>
    <property type="molecule type" value="Genomic_DNA"/>
</dbReference>
<dbReference type="AlphaFoldDB" id="A0A5D2MAT7"/>
<organism evidence="2 3">
    <name type="scientific">Gossypium tomentosum</name>
    <name type="common">Hawaiian cotton</name>
    <name type="synonym">Gossypium sandvicense</name>
    <dbReference type="NCBI Taxonomy" id="34277"/>
    <lineage>
        <taxon>Eukaryota</taxon>
        <taxon>Viridiplantae</taxon>
        <taxon>Streptophyta</taxon>
        <taxon>Embryophyta</taxon>
        <taxon>Tracheophyta</taxon>
        <taxon>Spermatophyta</taxon>
        <taxon>Magnoliopsida</taxon>
        <taxon>eudicotyledons</taxon>
        <taxon>Gunneridae</taxon>
        <taxon>Pentapetalae</taxon>
        <taxon>rosids</taxon>
        <taxon>malvids</taxon>
        <taxon>Malvales</taxon>
        <taxon>Malvaceae</taxon>
        <taxon>Malvoideae</taxon>
        <taxon>Gossypium</taxon>
    </lineage>
</organism>
<gene>
    <name evidence="2" type="ORF">ES332_D01G189100v1</name>
</gene>
<name>A0A5D2MAT7_GOSTO</name>
<keyword evidence="1" id="KW-0732">Signal</keyword>
<feature type="chain" id="PRO_5023084566" evidence="1">
    <location>
        <begin position="18"/>
        <end position="51"/>
    </location>
</feature>
<evidence type="ECO:0000313" key="2">
    <source>
        <dbReference type="EMBL" id="TYH88446.1"/>
    </source>
</evidence>
<sequence>MTTSFFSFLLIFTSVKTLSLFHCPPSSVTVKTTIFWLLLSNLSHLLFHIDP</sequence>
<reference evidence="2 3" key="1">
    <citation type="submission" date="2019-07" db="EMBL/GenBank/DDBJ databases">
        <title>WGS assembly of Gossypium tomentosum.</title>
        <authorList>
            <person name="Chen Z.J."/>
            <person name="Sreedasyam A."/>
            <person name="Ando A."/>
            <person name="Song Q."/>
            <person name="De L."/>
            <person name="Hulse-Kemp A."/>
            <person name="Ding M."/>
            <person name="Ye W."/>
            <person name="Kirkbride R."/>
            <person name="Jenkins J."/>
            <person name="Plott C."/>
            <person name="Lovell J."/>
            <person name="Lin Y.-M."/>
            <person name="Vaughn R."/>
            <person name="Liu B."/>
            <person name="Li W."/>
            <person name="Simpson S."/>
            <person name="Scheffler B."/>
            <person name="Saski C."/>
            <person name="Grover C."/>
            <person name="Hu G."/>
            <person name="Conover J."/>
            <person name="Carlson J."/>
            <person name="Shu S."/>
            <person name="Boston L."/>
            <person name="Williams M."/>
            <person name="Peterson D."/>
            <person name="Mcgee K."/>
            <person name="Jones D."/>
            <person name="Wendel J."/>
            <person name="Stelly D."/>
            <person name="Grimwood J."/>
            <person name="Schmutz J."/>
        </authorList>
    </citation>
    <scope>NUCLEOTIDE SEQUENCE [LARGE SCALE GENOMIC DNA]</scope>
    <source>
        <strain evidence="2">7179.01</strain>
    </source>
</reference>